<keyword evidence="4" id="KW-1185">Reference proteome</keyword>
<evidence type="ECO:0000313" key="3">
    <source>
        <dbReference type="EMBL" id="PLR37588.1"/>
    </source>
</evidence>
<dbReference type="Proteomes" id="UP000234503">
    <property type="component" value="Unassembled WGS sequence"/>
</dbReference>
<evidence type="ECO:0000313" key="4">
    <source>
        <dbReference type="Proteomes" id="UP000234503"/>
    </source>
</evidence>
<dbReference type="PANTHER" id="PTHR32097:SF17">
    <property type="entry name" value="CAMP-BINDING PROTEIN 1-RELATED"/>
    <property type="match status" value="1"/>
</dbReference>
<evidence type="ECO:0000256" key="1">
    <source>
        <dbReference type="ARBA" id="ARBA00022686"/>
    </source>
</evidence>
<name>A0A2N5E7X3_9GAMM</name>
<dbReference type="EMBL" id="PJZH01000004">
    <property type="protein sequence ID" value="PLR37588.1"/>
    <property type="molecule type" value="Genomic_DNA"/>
</dbReference>
<reference evidence="3 4" key="1">
    <citation type="submission" date="2017-12" db="EMBL/GenBank/DDBJ databases">
        <title>Characterization of six clinical isolates of Enterochimera gen. nov., a novel genus of the Yersiniaciae family and the three species Enterochimera arupensis sp. nov., Enterochimera coloradensis sp. nov, and Enterochimera californica sp. nov.</title>
        <authorList>
            <person name="Rossi A."/>
            <person name="Fisher M."/>
        </authorList>
    </citation>
    <scope>NUCLEOTIDE SEQUENCE [LARGE SCALE GENOMIC DNA]</scope>
    <source>
        <strain evidence="4">2016-Iso4</strain>
    </source>
</reference>
<comment type="caution">
    <text evidence="3">The sequence shown here is derived from an EMBL/GenBank/DDBJ whole genome shotgun (WGS) entry which is preliminary data.</text>
</comment>
<dbReference type="InterPro" id="IPR051324">
    <property type="entry name" value="Stress/Tellurium_Resist"/>
</dbReference>
<dbReference type="PANTHER" id="PTHR32097">
    <property type="entry name" value="CAMP-BINDING PROTEIN 1-RELATED"/>
    <property type="match status" value="1"/>
</dbReference>
<dbReference type="RefSeq" id="WP_101823715.1">
    <property type="nucleotide sequence ID" value="NZ_PJZH01000004.1"/>
</dbReference>
<dbReference type="AlphaFoldDB" id="A0A2N5E7X3"/>
<keyword evidence="1" id="KW-0778">Tellurium resistance</keyword>
<dbReference type="Gene3D" id="2.60.60.30">
    <property type="entry name" value="sav2460 like domains"/>
    <property type="match status" value="1"/>
</dbReference>
<dbReference type="GO" id="GO:0046690">
    <property type="term" value="P:response to tellurium ion"/>
    <property type="evidence" value="ECO:0007669"/>
    <property type="project" value="UniProtKB-KW"/>
</dbReference>
<evidence type="ECO:0000259" key="2">
    <source>
        <dbReference type="Pfam" id="PF02342"/>
    </source>
</evidence>
<feature type="domain" description="TerD" evidence="2">
    <location>
        <begin position="1"/>
        <end position="179"/>
    </location>
</feature>
<sequence>MAISLSKNQSVSLTKESGAAVTAVHVGLGWDAVKSKGIFGMFGGGGGDIDLDASCLMLDSAGREVDTVWFRKLESSCGSVIHSGDNRTGAGDGDDEVITINLRRVPAEVHHLAFTVNSFTGQNFTKVENAGVRILDQSKKELANYNLAQKGEHTALFIASLSRRGDDWQFKAHGTPANGRTVESMIPMIVREVVG</sequence>
<dbReference type="OrthoDB" id="570928at2"/>
<dbReference type="Pfam" id="PF02342">
    <property type="entry name" value="TerD"/>
    <property type="match status" value="1"/>
</dbReference>
<protein>
    <submittedName>
        <fullName evidence="3">Tellurium resistance protein TerZ</fullName>
    </submittedName>
</protein>
<dbReference type="InterPro" id="IPR003325">
    <property type="entry name" value="TerD"/>
</dbReference>
<gene>
    <name evidence="3" type="ORF">CYR32_07190</name>
</gene>
<organism evidence="3 4">
    <name type="scientific">Chimaeribacter coloradensis</name>
    <dbReference type="NCBI Taxonomy" id="2060068"/>
    <lineage>
        <taxon>Bacteria</taxon>
        <taxon>Pseudomonadati</taxon>
        <taxon>Pseudomonadota</taxon>
        <taxon>Gammaproteobacteria</taxon>
        <taxon>Enterobacterales</taxon>
        <taxon>Yersiniaceae</taxon>
        <taxon>Chimaeribacter</taxon>
    </lineage>
</organism>
<proteinExistence type="predicted"/>
<dbReference type="CDD" id="cd06974">
    <property type="entry name" value="TerD_like"/>
    <property type="match status" value="1"/>
</dbReference>
<accession>A0A2N5E7X3</accession>